<dbReference type="EMBL" id="GGEC01084966">
    <property type="protein sequence ID" value="MBX65450.1"/>
    <property type="molecule type" value="Transcribed_RNA"/>
</dbReference>
<name>A0A2P2QEI3_RHIMU</name>
<evidence type="ECO:0000313" key="1">
    <source>
        <dbReference type="EMBL" id="MBX65450.1"/>
    </source>
</evidence>
<protein>
    <submittedName>
        <fullName evidence="1">Uncharacterized protein</fullName>
    </submittedName>
</protein>
<reference evidence="1" key="1">
    <citation type="submission" date="2018-02" db="EMBL/GenBank/DDBJ databases">
        <title>Rhizophora mucronata_Transcriptome.</title>
        <authorList>
            <person name="Meera S.P."/>
            <person name="Sreeshan A."/>
            <person name="Augustine A."/>
        </authorList>
    </citation>
    <scope>NUCLEOTIDE SEQUENCE</scope>
    <source>
        <tissue evidence="1">Leaf</tissue>
    </source>
</reference>
<proteinExistence type="predicted"/>
<accession>A0A2P2QEI3</accession>
<sequence length="18" mass="2056">MLSTEQANSPRYHNPTPI</sequence>
<dbReference type="AlphaFoldDB" id="A0A2P2QEI3"/>
<organism evidence="1">
    <name type="scientific">Rhizophora mucronata</name>
    <name type="common">Asiatic mangrove</name>
    <dbReference type="NCBI Taxonomy" id="61149"/>
    <lineage>
        <taxon>Eukaryota</taxon>
        <taxon>Viridiplantae</taxon>
        <taxon>Streptophyta</taxon>
        <taxon>Embryophyta</taxon>
        <taxon>Tracheophyta</taxon>
        <taxon>Spermatophyta</taxon>
        <taxon>Magnoliopsida</taxon>
        <taxon>eudicotyledons</taxon>
        <taxon>Gunneridae</taxon>
        <taxon>Pentapetalae</taxon>
        <taxon>rosids</taxon>
        <taxon>fabids</taxon>
        <taxon>Malpighiales</taxon>
        <taxon>Rhizophoraceae</taxon>
        <taxon>Rhizophora</taxon>
    </lineage>
</organism>